<sequence>MLEQPRVFGAELRRLRIEAGLTLTQLAATVHYSKGQLSKIETGGKQAGVELARLCDAALDAGGRLAALVPAEPARRRTAHRANDPGEVPAPPPSWPTPEKSQPTAPYESPPPSRRQVIAVGAASFLAVGTSEPQQASADDTLLGTYRTLLNDYRRIGQMSPPDVLVPVLAEQTRALTSLAARSGSRTGRELLALASRFAEYTGWLAQETGDEGAALRWTAHAVELAAASGDGDLASYALVRRALITYYRGEAADTIALAEGARVGTLPPRIRGLATQRAAQGHAIAGDHGACMRGLDQARALLGKEPGPAGAPVLGPTHLSDPVSMITGWCLVDLGRPQAAAAILDEECARVPTGAWRTEVRYGVRRALAHALAGEIDHACDLTGRLLPLTANVASATVRTDLRRLSRTLARHPRNQSYLAIAPQLTAALTPAT</sequence>
<evidence type="ECO:0000313" key="3">
    <source>
        <dbReference type="EMBL" id="MDT7843876.1"/>
    </source>
</evidence>
<dbReference type="SUPFAM" id="SSF47413">
    <property type="entry name" value="lambda repressor-like DNA-binding domains"/>
    <property type="match status" value="1"/>
</dbReference>
<evidence type="ECO:0000313" key="4">
    <source>
        <dbReference type="Proteomes" id="UP001257948"/>
    </source>
</evidence>
<dbReference type="Gene3D" id="1.10.260.40">
    <property type="entry name" value="lambda repressor-like DNA-binding domains"/>
    <property type="match status" value="1"/>
</dbReference>
<dbReference type="InterPro" id="IPR001387">
    <property type="entry name" value="Cro/C1-type_HTH"/>
</dbReference>
<gene>
    <name evidence="3" type="ORF">RQC66_24445</name>
</gene>
<organism evidence="3 4">
    <name type="scientific">Streptomyces justiciae</name>
    <dbReference type="NCBI Taxonomy" id="2780140"/>
    <lineage>
        <taxon>Bacteria</taxon>
        <taxon>Bacillati</taxon>
        <taxon>Actinomycetota</taxon>
        <taxon>Actinomycetes</taxon>
        <taxon>Kitasatosporales</taxon>
        <taxon>Streptomycetaceae</taxon>
        <taxon>Streptomyces</taxon>
    </lineage>
</organism>
<comment type="caution">
    <text evidence="3">The sequence shown here is derived from an EMBL/GenBank/DDBJ whole genome shotgun (WGS) entry which is preliminary data.</text>
</comment>
<reference evidence="4" key="1">
    <citation type="submission" date="2023-07" db="EMBL/GenBank/DDBJ databases">
        <title>Draft genome sequence of the endophytic actinobacterium Streptomyces justiciae WPN32, a potential antibiotic producer.</title>
        <authorList>
            <person name="Yasawong M."/>
            <person name="Pana W."/>
            <person name="Ganta P."/>
            <person name="Santapan N."/>
            <person name="Songngamsuk T."/>
            <person name="Phatcharaharikarn M."/>
            <person name="Kerdtoob S."/>
            <person name="Nantapong N."/>
        </authorList>
    </citation>
    <scope>NUCLEOTIDE SEQUENCE [LARGE SCALE GENOMIC DNA]</scope>
    <source>
        <strain evidence="4">WPN32</strain>
    </source>
</reference>
<feature type="domain" description="HTH cro/C1-type" evidence="2">
    <location>
        <begin position="12"/>
        <end position="57"/>
    </location>
</feature>
<dbReference type="RefSeq" id="WP_314203400.1">
    <property type="nucleotide sequence ID" value="NZ_JAVTLL010000017.1"/>
</dbReference>
<accession>A0ABU3LXA0</accession>
<dbReference type="InterPro" id="IPR010982">
    <property type="entry name" value="Lambda_DNA-bd_dom_sf"/>
</dbReference>
<dbReference type="SMART" id="SM00530">
    <property type="entry name" value="HTH_XRE"/>
    <property type="match status" value="1"/>
</dbReference>
<keyword evidence="4" id="KW-1185">Reference proteome</keyword>
<dbReference type="Pfam" id="PF13560">
    <property type="entry name" value="HTH_31"/>
    <property type="match status" value="1"/>
</dbReference>
<evidence type="ECO:0000259" key="2">
    <source>
        <dbReference type="PROSITE" id="PS50943"/>
    </source>
</evidence>
<proteinExistence type="predicted"/>
<feature type="region of interest" description="Disordered" evidence="1">
    <location>
        <begin position="72"/>
        <end position="113"/>
    </location>
</feature>
<dbReference type="CDD" id="cd00093">
    <property type="entry name" value="HTH_XRE"/>
    <property type="match status" value="1"/>
</dbReference>
<evidence type="ECO:0000256" key="1">
    <source>
        <dbReference type="SAM" id="MobiDB-lite"/>
    </source>
</evidence>
<dbReference type="PROSITE" id="PS50943">
    <property type="entry name" value="HTH_CROC1"/>
    <property type="match status" value="1"/>
</dbReference>
<protein>
    <submittedName>
        <fullName evidence="3">Helix-turn-helix transcriptional regulator</fullName>
    </submittedName>
</protein>
<name>A0ABU3LXA0_9ACTN</name>
<dbReference type="Proteomes" id="UP001257948">
    <property type="component" value="Unassembled WGS sequence"/>
</dbReference>
<dbReference type="EMBL" id="JAVTLL010000017">
    <property type="protein sequence ID" value="MDT7843876.1"/>
    <property type="molecule type" value="Genomic_DNA"/>
</dbReference>